<name>A0A6N6RE22_9FLAO</name>
<evidence type="ECO:0000313" key="2">
    <source>
        <dbReference type="Proteomes" id="UP000468650"/>
    </source>
</evidence>
<gene>
    <name evidence="1" type="ORF">F8C67_13875</name>
</gene>
<keyword evidence="2" id="KW-1185">Reference proteome</keyword>
<dbReference type="PROSITE" id="PS51257">
    <property type="entry name" value="PROKAR_LIPOPROTEIN"/>
    <property type="match status" value="1"/>
</dbReference>
<evidence type="ECO:0000313" key="1">
    <source>
        <dbReference type="EMBL" id="KAB2805416.1"/>
    </source>
</evidence>
<dbReference type="Proteomes" id="UP000468650">
    <property type="component" value="Unassembled WGS sequence"/>
</dbReference>
<dbReference type="EMBL" id="WBVO01000015">
    <property type="protein sequence ID" value="KAB2805416.1"/>
    <property type="molecule type" value="Genomic_DNA"/>
</dbReference>
<dbReference type="AlphaFoldDB" id="A0A6N6RE22"/>
<comment type="caution">
    <text evidence="1">The sequence shown here is derived from an EMBL/GenBank/DDBJ whole genome shotgun (WGS) entry which is preliminary data.</text>
</comment>
<sequence>MRAKIIGILAVTASLFLTTGCKDGQVFPDEPYLEYRSYVLVDANVDPDFPIDHAAVDLYFTDGDGDIGEEPIPTGDFNFFVNVFERNDSGEYVYAYDWNGILEDLSDPGQQNKVLEGIITYQVGLSSIDSDSAYIEFELIDDAGNTSGVIQSEHIFVDF</sequence>
<dbReference type="RefSeq" id="WP_151668468.1">
    <property type="nucleotide sequence ID" value="NZ_WBVO01000015.1"/>
</dbReference>
<dbReference type="OrthoDB" id="1424215at2"/>
<accession>A0A6N6RE22</accession>
<protein>
    <submittedName>
        <fullName evidence="1">Uncharacterized protein</fullName>
    </submittedName>
</protein>
<proteinExistence type="predicted"/>
<reference evidence="1 2" key="1">
    <citation type="submission" date="2019-09" db="EMBL/GenBank/DDBJ databases">
        <title>Genomes of family Cryomorphaceae.</title>
        <authorList>
            <person name="Bowman J.P."/>
        </authorList>
    </citation>
    <scope>NUCLEOTIDE SEQUENCE [LARGE SCALE GENOMIC DNA]</scope>
    <source>
        <strain evidence="1 2">LMG 25704</strain>
    </source>
</reference>
<organism evidence="1 2">
    <name type="scientific">Phaeocystidibacter luteus</name>
    <dbReference type="NCBI Taxonomy" id="911197"/>
    <lineage>
        <taxon>Bacteria</taxon>
        <taxon>Pseudomonadati</taxon>
        <taxon>Bacteroidota</taxon>
        <taxon>Flavobacteriia</taxon>
        <taxon>Flavobacteriales</taxon>
        <taxon>Phaeocystidibacteraceae</taxon>
        <taxon>Phaeocystidibacter</taxon>
    </lineage>
</organism>